<dbReference type="Pfam" id="PF00085">
    <property type="entry name" value="Thioredoxin"/>
    <property type="match status" value="1"/>
</dbReference>
<gene>
    <name evidence="7" type="ORF">ACBT_0403</name>
</gene>
<dbReference type="InterPro" id="IPR013766">
    <property type="entry name" value="Thioredoxin_domain"/>
</dbReference>
<dbReference type="KEGG" id="acib:ACBT_0403"/>
<dbReference type="InterPro" id="IPR005746">
    <property type="entry name" value="Thioredoxin"/>
</dbReference>
<dbReference type="PANTHER" id="PTHR45663">
    <property type="entry name" value="GEO12009P1"/>
    <property type="match status" value="1"/>
</dbReference>
<dbReference type="OrthoDB" id="5348812at2"/>
<dbReference type="Proteomes" id="UP000509513">
    <property type="component" value="Chromosome"/>
</dbReference>
<dbReference type="GO" id="GO:0015035">
    <property type="term" value="F:protein-disulfide reductase activity"/>
    <property type="evidence" value="ECO:0007669"/>
    <property type="project" value="InterPro"/>
</dbReference>
<dbReference type="CDD" id="cd02947">
    <property type="entry name" value="TRX_family"/>
    <property type="match status" value="1"/>
</dbReference>
<evidence type="ECO:0000256" key="5">
    <source>
        <dbReference type="ARBA" id="ARBA00023284"/>
    </source>
</evidence>
<evidence type="ECO:0000256" key="1">
    <source>
        <dbReference type="ARBA" id="ARBA00008987"/>
    </source>
</evidence>
<evidence type="ECO:0000256" key="2">
    <source>
        <dbReference type="ARBA" id="ARBA00022448"/>
    </source>
</evidence>
<evidence type="ECO:0000313" key="8">
    <source>
        <dbReference type="Proteomes" id="UP000509513"/>
    </source>
</evidence>
<keyword evidence="4" id="KW-1015">Disulfide bond</keyword>
<name>A0A5J6RE25_9BACT</name>
<evidence type="ECO:0000256" key="6">
    <source>
        <dbReference type="PIRNR" id="PIRNR000077"/>
    </source>
</evidence>
<proteinExistence type="inferred from homology"/>
<sequence>MRKYFFVTLLTITALFSYEELTADNFDQKIKGKNVIIDFYAPWCPPCKVLANNLEDFEIQKPDNVEIFKVNIDNEVLLAKKYKVKKLPTIVYFKDGKEVKQEFGIRSVEELLETSKKEFN</sequence>
<dbReference type="PIRSF" id="PIRSF000077">
    <property type="entry name" value="Thioredoxin"/>
    <property type="match status" value="1"/>
</dbReference>
<dbReference type="AlphaFoldDB" id="A0A5J6RE25"/>
<reference evidence="7 8" key="1">
    <citation type="submission" date="2020-05" db="EMBL/GenBank/DDBJ databases">
        <title>Complete genome sequencing of Campylobacter and Arcobacter type strains.</title>
        <authorList>
            <person name="Miller W.G."/>
            <person name="Yee E."/>
        </authorList>
    </citation>
    <scope>NUCLEOTIDE SEQUENCE [LARGE SCALE GENOMIC DNA]</scope>
    <source>
        <strain evidence="7 8">LMG 21996</strain>
    </source>
</reference>
<dbReference type="InterPro" id="IPR036249">
    <property type="entry name" value="Thioredoxin-like_sf"/>
</dbReference>
<dbReference type="PANTHER" id="PTHR45663:SF11">
    <property type="entry name" value="GEO12009P1"/>
    <property type="match status" value="1"/>
</dbReference>
<evidence type="ECO:0000256" key="4">
    <source>
        <dbReference type="ARBA" id="ARBA00023157"/>
    </source>
</evidence>
<accession>A0A5J6RE25</accession>
<evidence type="ECO:0000313" key="7">
    <source>
        <dbReference type="EMBL" id="QKJ26371.1"/>
    </source>
</evidence>
<dbReference type="PRINTS" id="PR00421">
    <property type="entry name" value="THIOREDOXIN"/>
</dbReference>
<comment type="similarity">
    <text evidence="1 6">Belongs to the thioredoxin family.</text>
</comment>
<keyword evidence="2" id="KW-0813">Transport</keyword>
<keyword evidence="5" id="KW-0676">Redox-active center</keyword>
<dbReference type="GO" id="GO:0045454">
    <property type="term" value="P:cell redox homeostasis"/>
    <property type="evidence" value="ECO:0007669"/>
    <property type="project" value="TreeGrafter"/>
</dbReference>
<protein>
    <recommendedName>
        <fullName evidence="6">Thioredoxin</fullName>
    </recommendedName>
</protein>
<dbReference type="Gene3D" id="3.40.30.10">
    <property type="entry name" value="Glutaredoxin"/>
    <property type="match status" value="1"/>
</dbReference>
<dbReference type="GO" id="GO:0005829">
    <property type="term" value="C:cytosol"/>
    <property type="evidence" value="ECO:0007669"/>
    <property type="project" value="TreeGrafter"/>
</dbReference>
<dbReference type="RefSeq" id="WP_024775777.1">
    <property type="nucleotide sequence ID" value="NZ_CP043857.1"/>
</dbReference>
<dbReference type="PROSITE" id="PS51352">
    <property type="entry name" value="THIOREDOXIN_2"/>
    <property type="match status" value="1"/>
</dbReference>
<dbReference type="EMBL" id="CP054051">
    <property type="protein sequence ID" value="QKJ26371.1"/>
    <property type="molecule type" value="Genomic_DNA"/>
</dbReference>
<organism evidence="7 8">
    <name type="scientific">Aliarcobacter cibarius</name>
    <dbReference type="NCBI Taxonomy" id="255507"/>
    <lineage>
        <taxon>Bacteria</taxon>
        <taxon>Pseudomonadati</taxon>
        <taxon>Campylobacterota</taxon>
        <taxon>Epsilonproteobacteria</taxon>
        <taxon>Campylobacterales</taxon>
        <taxon>Arcobacteraceae</taxon>
        <taxon>Aliarcobacter</taxon>
    </lineage>
</organism>
<evidence type="ECO:0000256" key="3">
    <source>
        <dbReference type="ARBA" id="ARBA00022982"/>
    </source>
</evidence>
<keyword evidence="3" id="KW-0249">Electron transport</keyword>
<dbReference type="SUPFAM" id="SSF52833">
    <property type="entry name" value="Thioredoxin-like"/>
    <property type="match status" value="1"/>
</dbReference>
<dbReference type="PROSITE" id="PS00194">
    <property type="entry name" value="THIOREDOXIN_1"/>
    <property type="match status" value="1"/>
</dbReference>
<dbReference type="InterPro" id="IPR017937">
    <property type="entry name" value="Thioredoxin_CS"/>
</dbReference>